<reference evidence="3" key="1">
    <citation type="submission" date="2016-10" db="EMBL/GenBank/DDBJ databases">
        <authorList>
            <person name="Varghese N."/>
            <person name="Submissions S."/>
        </authorList>
    </citation>
    <scope>NUCLEOTIDE SEQUENCE [LARGE SCALE GENOMIC DNA]</scope>
    <source>
        <strain evidence="3">DSM 1565</strain>
    </source>
</reference>
<organism evidence="2 3">
    <name type="scientific">Hyphomicrobium facile</name>
    <dbReference type="NCBI Taxonomy" id="51670"/>
    <lineage>
        <taxon>Bacteria</taxon>
        <taxon>Pseudomonadati</taxon>
        <taxon>Pseudomonadota</taxon>
        <taxon>Alphaproteobacteria</taxon>
        <taxon>Hyphomicrobiales</taxon>
        <taxon>Hyphomicrobiaceae</taxon>
        <taxon>Hyphomicrobium</taxon>
    </lineage>
</organism>
<dbReference type="Proteomes" id="UP000199423">
    <property type="component" value="Unassembled WGS sequence"/>
</dbReference>
<dbReference type="EMBL" id="FPCH01000005">
    <property type="protein sequence ID" value="SFV39100.1"/>
    <property type="molecule type" value="Genomic_DNA"/>
</dbReference>
<sequence length="107" mass="11730">MAANPRIKLPETAAIGDVIEIKTLITHVMETGNRHDKTGKPIPRDIIHAFVAKFDGREVFRAEFGPGISANPYLAFHMRVPGPGIFEIAWTDDHGVTTVATAQLKLI</sequence>
<protein>
    <submittedName>
        <fullName evidence="2">Sulfur compound chelating protein SoxZ</fullName>
    </submittedName>
</protein>
<dbReference type="NCBIfam" id="TIGR04490">
    <property type="entry name" value="SoxZ_true"/>
    <property type="match status" value="1"/>
</dbReference>
<name>A0A1I7NWQ9_9HYPH</name>
<evidence type="ECO:0000313" key="3">
    <source>
        <dbReference type="Proteomes" id="UP000199423"/>
    </source>
</evidence>
<dbReference type="OrthoDB" id="9795530at2"/>
<proteinExistence type="predicted"/>
<dbReference type="InterPro" id="IPR013783">
    <property type="entry name" value="Ig-like_fold"/>
</dbReference>
<evidence type="ECO:0000259" key="1">
    <source>
        <dbReference type="Pfam" id="PF08770"/>
    </source>
</evidence>
<dbReference type="SUPFAM" id="SSF81296">
    <property type="entry name" value="E set domains"/>
    <property type="match status" value="1"/>
</dbReference>
<accession>A0A1I7NWQ9</accession>
<keyword evidence="3" id="KW-1185">Reference proteome</keyword>
<dbReference type="InterPro" id="IPR014756">
    <property type="entry name" value="Ig_E-set"/>
</dbReference>
<evidence type="ECO:0000313" key="2">
    <source>
        <dbReference type="EMBL" id="SFV39100.1"/>
    </source>
</evidence>
<dbReference type="AlphaFoldDB" id="A0A1I7NWQ9"/>
<feature type="domain" description="Sulphur oxidation protein SoxZ" evidence="1">
    <location>
        <begin position="8"/>
        <end position="102"/>
    </location>
</feature>
<dbReference type="InterPro" id="IPR014880">
    <property type="entry name" value="SoxZ_dom"/>
</dbReference>
<gene>
    <name evidence="2" type="ORF">SAMN04488557_4125</name>
</gene>
<dbReference type="Gene3D" id="2.60.40.10">
    <property type="entry name" value="Immunoglobulins"/>
    <property type="match status" value="1"/>
</dbReference>
<dbReference type="STRING" id="51670.SAMN04488557_4125"/>
<dbReference type="RefSeq" id="WP_092869625.1">
    <property type="nucleotide sequence ID" value="NZ_FPCH01000005.1"/>
</dbReference>
<dbReference type="Pfam" id="PF08770">
    <property type="entry name" value="SoxZ"/>
    <property type="match status" value="1"/>
</dbReference>
<dbReference type="InterPro" id="IPR030995">
    <property type="entry name" value="SoxZ"/>
</dbReference>